<comment type="caution">
    <text evidence="8">The sequence shown here is derived from an EMBL/GenBank/DDBJ whole genome shotgun (WGS) entry which is preliminary data.</text>
</comment>
<evidence type="ECO:0000256" key="3">
    <source>
        <dbReference type="ARBA" id="ARBA00022679"/>
    </source>
</evidence>
<dbReference type="GO" id="GO:0005524">
    <property type="term" value="F:ATP binding"/>
    <property type="evidence" value="ECO:0007669"/>
    <property type="project" value="UniProtKB-KW"/>
</dbReference>
<dbReference type="Gene3D" id="1.10.510.10">
    <property type="entry name" value="Transferase(Phosphotransferase) domain 1"/>
    <property type="match status" value="1"/>
</dbReference>
<keyword evidence="5 8" id="KW-0418">Kinase</keyword>
<dbReference type="EC" id="2.7.11.1" evidence="1"/>
<dbReference type="GO" id="GO:0004674">
    <property type="term" value="F:protein serine/threonine kinase activity"/>
    <property type="evidence" value="ECO:0007669"/>
    <property type="project" value="UniProtKB-KW"/>
</dbReference>
<dbReference type="Pfam" id="PF00069">
    <property type="entry name" value="Pkinase"/>
    <property type="match status" value="1"/>
</dbReference>
<keyword evidence="4" id="KW-0547">Nucleotide-binding</keyword>
<dbReference type="InterPro" id="IPR011009">
    <property type="entry name" value="Kinase-like_dom_sf"/>
</dbReference>
<evidence type="ECO:0000313" key="8">
    <source>
        <dbReference type="EMBL" id="MBZ3870693.1"/>
    </source>
</evidence>
<sequence length="114" mass="12454">MSCQSSETSVGSQGPSSCYKLALTDHYQVLRELGEGHFSQVVLAGHLLTGAEVTVKVMPKTQGNVPVLPLPQRLMVLEHENVIQLFQVMETKHNIYMVMEHAGGGELQCYISAA</sequence>
<evidence type="ECO:0000256" key="4">
    <source>
        <dbReference type="ARBA" id="ARBA00022741"/>
    </source>
</evidence>
<accession>A0AA41MEY1</accession>
<evidence type="ECO:0000256" key="6">
    <source>
        <dbReference type="ARBA" id="ARBA00022840"/>
    </source>
</evidence>
<dbReference type="EMBL" id="JAATJV010151800">
    <property type="protein sequence ID" value="MBZ3870693.1"/>
    <property type="molecule type" value="Genomic_DNA"/>
</dbReference>
<organism evidence="8 9">
    <name type="scientific">Sciurus carolinensis</name>
    <name type="common">Eastern gray squirrel</name>
    <dbReference type="NCBI Taxonomy" id="30640"/>
    <lineage>
        <taxon>Eukaryota</taxon>
        <taxon>Metazoa</taxon>
        <taxon>Chordata</taxon>
        <taxon>Craniata</taxon>
        <taxon>Vertebrata</taxon>
        <taxon>Euteleostomi</taxon>
        <taxon>Mammalia</taxon>
        <taxon>Eutheria</taxon>
        <taxon>Euarchontoglires</taxon>
        <taxon>Glires</taxon>
        <taxon>Rodentia</taxon>
        <taxon>Sciuromorpha</taxon>
        <taxon>Sciuridae</taxon>
        <taxon>Sciurinae</taxon>
        <taxon>Sciurini</taxon>
        <taxon>Sciurus</taxon>
    </lineage>
</organism>
<dbReference type="SUPFAM" id="SSF56112">
    <property type="entry name" value="Protein kinase-like (PK-like)"/>
    <property type="match status" value="1"/>
</dbReference>
<keyword evidence="2" id="KW-0723">Serine/threonine-protein kinase</keyword>
<protein>
    <recommendedName>
        <fullName evidence="1">non-specific serine/threonine protein kinase</fullName>
        <ecNumber evidence="1">2.7.11.1</ecNumber>
    </recommendedName>
</protein>
<dbReference type="PANTHER" id="PTHR24346:SF82">
    <property type="entry name" value="KP78A-RELATED"/>
    <property type="match status" value="1"/>
</dbReference>
<dbReference type="AlphaFoldDB" id="A0AA41MEY1"/>
<name>A0AA41MEY1_SCICA</name>
<evidence type="ECO:0000259" key="7">
    <source>
        <dbReference type="PROSITE" id="PS50011"/>
    </source>
</evidence>
<proteinExistence type="predicted"/>
<keyword evidence="3" id="KW-0808">Transferase</keyword>
<evidence type="ECO:0000256" key="2">
    <source>
        <dbReference type="ARBA" id="ARBA00022527"/>
    </source>
</evidence>
<dbReference type="Proteomes" id="UP001166674">
    <property type="component" value="Unassembled WGS sequence"/>
</dbReference>
<keyword evidence="9" id="KW-1185">Reference proteome</keyword>
<dbReference type="GO" id="GO:0035556">
    <property type="term" value="P:intracellular signal transduction"/>
    <property type="evidence" value="ECO:0007669"/>
    <property type="project" value="TreeGrafter"/>
</dbReference>
<keyword evidence="6" id="KW-0067">ATP-binding</keyword>
<dbReference type="GO" id="GO:0005737">
    <property type="term" value="C:cytoplasm"/>
    <property type="evidence" value="ECO:0007669"/>
    <property type="project" value="TreeGrafter"/>
</dbReference>
<evidence type="ECO:0000256" key="1">
    <source>
        <dbReference type="ARBA" id="ARBA00012513"/>
    </source>
</evidence>
<feature type="domain" description="Protein kinase" evidence="7">
    <location>
        <begin position="27"/>
        <end position="114"/>
    </location>
</feature>
<evidence type="ECO:0000256" key="5">
    <source>
        <dbReference type="ARBA" id="ARBA00022777"/>
    </source>
</evidence>
<dbReference type="PANTHER" id="PTHR24346">
    <property type="entry name" value="MAP/MICROTUBULE AFFINITY-REGULATING KINASE"/>
    <property type="match status" value="1"/>
</dbReference>
<dbReference type="PROSITE" id="PS50011">
    <property type="entry name" value="PROTEIN_KINASE_DOM"/>
    <property type="match status" value="1"/>
</dbReference>
<reference evidence="8" key="1">
    <citation type="submission" date="2020-03" db="EMBL/GenBank/DDBJ databases">
        <title>Studies in the Genomics of Life Span.</title>
        <authorList>
            <person name="Glass D."/>
        </authorList>
    </citation>
    <scope>NUCLEOTIDE SEQUENCE</scope>
    <source>
        <strain evidence="8">SUZIE</strain>
        <tissue evidence="8">Muscle</tissue>
    </source>
</reference>
<evidence type="ECO:0000313" key="9">
    <source>
        <dbReference type="Proteomes" id="UP001166674"/>
    </source>
</evidence>
<dbReference type="InterPro" id="IPR000719">
    <property type="entry name" value="Prot_kinase_dom"/>
</dbReference>
<gene>
    <name evidence="8" type="ORF">SUZIE_109210</name>
</gene>